<sequence length="81" mass="9259">MGTEGRFSRVMGTEGRFSRVKLELHGNGGNKKRPPVQGVLLIIVNMFDFTQPLILSRLQYTCGLEQKFSIFNCHWANRDCL</sequence>
<dbReference type="Proteomes" id="UP000005262">
    <property type="component" value="Chromosome"/>
</dbReference>
<organism evidence="1 2">
    <name type="scientific">Desulfosporosinus meridiei (strain ATCC BAA-275 / DSM 13257 / KCTC 12902 / NCIMB 13706 / S10)</name>
    <dbReference type="NCBI Taxonomy" id="768704"/>
    <lineage>
        <taxon>Bacteria</taxon>
        <taxon>Bacillati</taxon>
        <taxon>Bacillota</taxon>
        <taxon>Clostridia</taxon>
        <taxon>Eubacteriales</taxon>
        <taxon>Desulfitobacteriaceae</taxon>
        <taxon>Desulfosporosinus</taxon>
    </lineage>
</organism>
<name>J7J1X8_DESMD</name>
<dbReference type="EMBL" id="CP003629">
    <property type="protein sequence ID" value="AFQ45288.1"/>
    <property type="molecule type" value="Genomic_DNA"/>
</dbReference>
<proteinExistence type="predicted"/>
<reference evidence="2" key="2">
    <citation type="submission" date="2012-08" db="EMBL/GenBank/DDBJ databases">
        <title>Finished genome of Desulfosporosinus meridiei DSM 13257.</title>
        <authorList>
            <person name="Huntemann M."/>
            <person name="Wei C.-L."/>
            <person name="Han J."/>
            <person name="Detter J.C."/>
            <person name="Han C."/>
            <person name="Davenport K."/>
            <person name="Daligault H."/>
            <person name="Erkkila T."/>
            <person name="Gu W."/>
            <person name="Munk A.C.C."/>
            <person name="Teshima H."/>
            <person name="Xu Y."/>
            <person name="Chain P."/>
            <person name="Tapia R."/>
            <person name="Chen A."/>
            <person name="Krypides N."/>
            <person name="Mavromatis K."/>
            <person name="Markowitz V."/>
            <person name="Szeto E."/>
            <person name="Ivanova N."/>
            <person name="Mikhailova N."/>
            <person name="Ovchinnikova G."/>
            <person name="Pagani I."/>
            <person name="Pati A."/>
            <person name="Goodwin L."/>
            <person name="Peters L."/>
            <person name="Pitluck S."/>
            <person name="Woyke T."/>
            <person name="Pester M."/>
            <person name="Spring S."/>
            <person name="Ollivier B."/>
            <person name="Rattei T."/>
            <person name="Klenk H.-P."/>
            <person name="Wagner M."/>
            <person name="Loy A."/>
        </authorList>
    </citation>
    <scope>NUCLEOTIDE SEQUENCE [LARGE SCALE GENOMIC DNA]</scope>
    <source>
        <strain evidence="2">ATCC BAA-275 / DSM 13257 / NCIMB 13706 / S10</strain>
    </source>
</reference>
<reference evidence="1 2" key="1">
    <citation type="journal article" date="2012" name="J. Bacteriol.">
        <title>Complete genome sequences of Desulfosporosinus orientis DSM765T, Desulfosporosinus youngiae DSM17734T, Desulfosporosinus meridiei DSM13257T, and Desulfosporosinus acidiphilus DSM22704T.</title>
        <authorList>
            <person name="Pester M."/>
            <person name="Brambilla E."/>
            <person name="Alazard D."/>
            <person name="Rattei T."/>
            <person name="Weinmaier T."/>
            <person name="Han J."/>
            <person name="Lucas S."/>
            <person name="Lapidus A."/>
            <person name="Cheng J.F."/>
            <person name="Goodwin L."/>
            <person name="Pitluck S."/>
            <person name="Peters L."/>
            <person name="Ovchinnikova G."/>
            <person name="Teshima H."/>
            <person name="Detter J.C."/>
            <person name="Han C.S."/>
            <person name="Tapia R."/>
            <person name="Land M.L."/>
            <person name="Hauser L."/>
            <person name="Kyrpides N.C."/>
            <person name="Ivanova N.N."/>
            <person name="Pagani I."/>
            <person name="Huntmann M."/>
            <person name="Wei C.L."/>
            <person name="Davenport K.W."/>
            <person name="Daligault H."/>
            <person name="Chain P.S."/>
            <person name="Chen A."/>
            <person name="Mavromatis K."/>
            <person name="Markowitz V."/>
            <person name="Szeto E."/>
            <person name="Mikhailova N."/>
            <person name="Pati A."/>
            <person name="Wagner M."/>
            <person name="Woyke T."/>
            <person name="Ollivier B."/>
            <person name="Klenk H.P."/>
            <person name="Spring S."/>
            <person name="Loy A."/>
        </authorList>
    </citation>
    <scope>NUCLEOTIDE SEQUENCE [LARGE SCALE GENOMIC DNA]</scope>
    <source>
        <strain evidence="2">ATCC BAA-275 / DSM 13257 / NCIMB 13706 / S10</strain>
    </source>
</reference>
<evidence type="ECO:0000313" key="2">
    <source>
        <dbReference type="Proteomes" id="UP000005262"/>
    </source>
</evidence>
<keyword evidence="2" id="KW-1185">Reference proteome</keyword>
<dbReference type="AlphaFoldDB" id="J7J1X8"/>
<dbReference type="KEGG" id="dmi:Desmer_3437"/>
<accession>J7J1X8</accession>
<dbReference type="HOGENOM" id="CLU_2568277_0_0_9"/>
<protein>
    <submittedName>
        <fullName evidence="1">Uncharacterized protein</fullName>
    </submittedName>
</protein>
<evidence type="ECO:0000313" key="1">
    <source>
        <dbReference type="EMBL" id="AFQ45288.1"/>
    </source>
</evidence>
<gene>
    <name evidence="1" type="ordered locus">Desmer_3437</name>
</gene>